<dbReference type="PANTHER" id="PTHR43280:SF2">
    <property type="entry name" value="HTH-TYPE TRANSCRIPTIONAL REGULATOR EXSA"/>
    <property type="match status" value="1"/>
</dbReference>
<protein>
    <submittedName>
        <fullName evidence="5">Helix-turn-helix domain-containing protein</fullName>
    </submittedName>
</protein>
<keyword evidence="2" id="KW-0238">DNA-binding</keyword>
<feature type="domain" description="HTH araC/xylS-type" evidence="4">
    <location>
        <begin position="235"/>
        <end position="333"/>
    </location>
</feature>
<dbReference type="InterPro" id="IPR018060">
    <property type="entry name" value="HTH_AraC"/>
</dbReference>
<dbReference type="Gene3D" id="3.40.50.880">
    <property type="match status" value="1"/>
</dbReference>
<evidence type="ECO:0000313" key="5">
    <source>
        <dbReference type="EMBL" id="QRH01802.1"/>
    </source>
</evidence>
<dbReference type="Proteomes" id="UP000596252">
    <property type="component" value="Chromosome"/>
</dbReference>
<dbReference type="Pfam" id="PF12833">
    <property type="entry name" value="HTH_18"/>
    <property type="match status" value="1"/>
</dbReference>
<dbReference type="SUPFAM" id="SSF52317">
    <property type="entry name" value="Class I glutamine amidotransferase-like"/>
    <property type="match status" value="1"/>
</dbReference>
<reference evidence="5 6" key="1">
    <citation type="journal article" date="2012" name="Antonie Van Leeuwenhoek">
        <title>Shewanella litorisediminis sp. nov., a gammaproteobacterium isolated from a tidal flat sediment.</title>
        <authorList>
            <person name="Lee M.H."/>
            <person name="Yoon J.H."/>
        </authorList>
    </citation>
    <scope>NUCLEOTIDE SEQUENCE [LARGE SCALE GENOMIC DNA]</scope>
    <source>
        <strain evidence="5 6">SMK1-12</strain>
    </source>
</reference>
<dbReference type="SMART" id="SM00342">
    <property type="entry name" value="HTH_ARAC"/>
    <property type="match status" value="1"/>
</dbReference>
<keyword evidence="3" id="KW-0804">Transcription</keyword>
<organism evidence="5 6">
    <name type="scientific">Shewanella litorisediminis</name>
    <dbReference type="NCBI Taxonomy" id="1173586"/>
    <lineage>
        <taxon>Bacteria</taxon>
        <taxon>Pseudomonadati</taxon>
        <taxon>Pseudomonadota</taxon>
        <taxon>Gammaproteobacteria</taxon>
        <taxon>Alteromonadales</taxon>
        <taxon>Shewanellaceae</taxon>
        <taxon>Shewanella</taxon>
    </lineage>
</organism>
<dbReference type="Gene3D" id="1.10.10.60">
    <property type="entry name" value="Homeodomain-like"/>
    <property type="match status" value="1"/>
</dbReference>
<evidence type="ECO:0000313" key="6">
    <source>
        <dbReference type="Proteomes" id="UP000596252"/>
    </source>
</evidence>
<dbReference type="Pfam" id="PF01965">
    <property type="entry name" value="DJ-1_PfpI"/>
    <property type="match status" value="1"/>
</dbReference>
<sequence>MMAQITSPTLNIAILIPETPVMSGVTAFLDLFRHANTYAERTGHAGVPTVEPRLYSARGGWVSVLGVGVESSPIAAMDVAQVDALVITAPLILDGRDLHRELAAFGAFDGQIKALADRGVPIAACCAGTLLMAATGLLDSRKATTAWWLAPLFEQHFPAVTLSMESLVERDGPFFTAGASTASYSLGLALLEQLVDEHFALAMAKVFLIDPNRSSQRVFMDQVPLQPLHADPQVADIMRWISNNLTADLALESLAERFAMGKRTLIRRFKAALHDTPSSYIQKLRIDRAKRLLERTDLPLERILPELGYEDVSSFRKLFIQHTSLTPKAYREKFRPGDRCCDH</sequence>
<dbReference type="InterPro" id="IPR009057">
    <property type="entry name" value="Homeodomain-like_sf"/>
</dbReference>
<keyword evidence="6" id="KW-1185">Reference proteome</keyword>
<dbReference type="PROSITE" id="PS01124">
    <property type="entry name" value="HTH_ARAC_FAMILY_2"/>
    <property type="match status" value="1"/>
</dbReference>
<dbReference type="CDD" id="cd03138">
    <property type="entry name" value="GATase1_AraC_2"/>
    <property type="match status" value="1"/>
</dbReference>
<proteinExistence type="predicted"/>
<dbReference type="InterPro" id="IPR002818">
    <property type="entry name" value="DJ-1/PfpI"/>
</dbReference>
<evidence type="ECO:0000256" key="3">
    <source>
        <dbReference type="ARBA" id="ARBA00023163"/>
    </source>
</evidence>
<evidence type="ECO:0000256" key="1">
    <source>
        <dbReference type="ARBA" id="ARBA00023015"/>
    </source>
</evidence>
<keyword evidence="1" id="KW-0805">Transcription regulation</keyword>
<evidence type="ECO:0000256" key="2">
    <source>
        <dbReference type="ARBA" id="ARBA00023125"/>
    </source>
</evidence>
<gene>
    <name evidence="5" type="ORF">JQC75_18480</name>
</gene>
<name>A0ABX7G387_9GAMM</name>
<accession>A0ABX7G387</accession>
<dbReference type="RefSeq" id="WP_203325471.1">
    <property type="nucleotide sequence ID" value="NZ_JAKILR010000002.1"/>
</dbReference>
<dbReference type="PANTHER" id="PTHR43280">
    <property type="entry name" value="ARAC-FAMILY TRANSCRIPTIONAL REGULATOR"/>
    <property type="match status" value="1"/>
</dbReference>
<evidence type="ECO:0000259" key="4">
    <source>
        <dbReference type="PROSITE" id="PS01124"/>
    </source>
</evidence>
<dbReference type="SUPFAM" id="SSF46689">
    <property type="entry name" value="Homeodomain-like"/>
    <property type="match status" value="2"/>
</dbReference>
<dbReference type="EMBL" id="CP069213">
    <property type="protein sequence ID" value="QRH01802.1"/>
    <property type="molecule type" value="Genomic_DNA"/>
</dbReference>
<dbReference type="InterPro" id="IPR029062">
    <property type="entry name" value="Class_I_gatase-like"/>
</dbReference>